<evidence type="ECO:0000256" key="1">
    <source>
        <dbReference type="SAM" id="Phobius"/>
    </source>
</evidence>
<dbReference type="Proteomes" id="UP000677265">
    <property type="component" value="Unassembled WGS sequence"/>
</dbReference>
<proteinExistence type="predicted"/>
<protein>
    <submittedName>
        <fullName evidence="2">HXXEE domain-containing protein</fullName>
    </submittedName>
</protein>
<dbReference type="Pfam" id="PF13787">
    <property type="entry name" value="HXXEE"/>
    <property type="match status" value="1"/>
</dbReference>
<dbReference type="InterPro" id="IPR025671">
    <property type="entry name" value="HXXEE"/>
</dbReference>
<feature type="transmembrane region" description="Helical" evidence="1">
    <location>
        <begin position="13"/>
        <end position="33"/>
    </location>
</feature>
<dbReference type="EMBL" id="JAGYPE010000001">
    <property type="protein sequence ID" value="MBS4180734.1"/>
    <property type="molecule type" value="Genomic_DNA"/>
</dbReference>
<comment type="caution">
    <text evidence="2">The sequence shown here is derived from an EMBL/GenBank/DDBJ whole genome shotgun (WGS) entry which is preliminary data.</text>
</comment>
<evidence type="ECO:0000313" key="2">
    <source>
        <dbReference type="EMBL" id="MBS4180734.1"/>
    </source>
</evidence>
<keyword evidence="1" id="KW-0812">Transmembrane</keyword>
<dbReference type="AlphaFoldDB" id="A0A942SV77"/>
<keyword evidence="1" id="KW-0472">Membrane</keyword>
<evidence type="ECO:0000313" key="3">
    <source>
        <dbReference type="EMBL" id="MCH6266216.1"/>
    </source>
</evidence>
<evidence type="ECO:0000313" key="4">
    <source>
        <dbReference type="Proteomes" id="UP000677265"/>
    </source>
</evidence>
<dbReference type="RefSeq" id="WP_213140681.1">
    <property type="nucleotide sequence ID" value="NZ_JAGYPE020000018.1"/>
</dbReference>
<accession>A0A942SV77</accession>
<keyword evidence="4" id="KW-1185">Reference proteome</keyword>
<dbReference type="EMBL" id="JAGYPE020000018">
    <property type="protein sequence ID" value="MCH6266216.1"/>
    <property type="molecule type" value="Genomic_DNA"/>
</dbReference>
<name>A0A942SV77_9BACI</name>
<organism evidence="2">
    <name type="scientific">Neobacillus citreus</name>
    <dbReference type="NCBI Taxonomy" id="2833578"/>
    <lineage>
        <taxon>Bacteria</taxon>
        <taxon>Bacillati</taxon>
        <taxon>Bacillota</taxon>
        <taxon>Bacilli</taxon>
        <taxon>Bacillales</taxon>
        <taxon>Bacillaceae</taxon>
        <taxon>Neobacillus</taxon>
    </lineage>
</organism>
<keyword evidence="1" id="KW-1133">Transmembrane helix</keyword>
<sequence>MIEVFHKLINIEIIIWLFPIMFMFHALEEIITIESFITKYKKQIPDSFFAKLILTIKKRLGEKSAKLPCISDYI</sequence>
<reference evidence="2" key="1">
    <citation type="submission" date="2021-05" db="EMBL/GenBank/DDBJ databases">
        <title>Novel Bacillus species.</title>
        <authorList>
            <person name="Liu G."/>
        </authorList>
    </citation>
    <scope>NUCLEOTIDE SEQUENCE</scope>
    <source>
        <strain evidence="2 4">FJAT-50051</strain>
    </source>
</reference>
<gene>
    <name evidence="3" type="ORF">KHB02_011855</name>
    <name evidence="2" type="ORF">KHB02_04925</name>
</gene>